<keyword evidence="5" id="KW-0472">Membrane</keyword>
<comment type="caution">
    <text evidence="7">The sequence shown here is derived from an EMBL/GenBank/DDBJ whole genome shotgun (WGS) entry which is preliminary data.</text>
</comment>
<reference evidence="7" key="1">
    <citation type="submission" date="2021-07" db="EMBL/GenBank/DDBJ databases">
        <authorList>
            <person name="Fernandez M."/>
            <person name="Pereira P."/>
            <person name="Torres Tejerizo G.A."/>
            <person name="Gonzalez P."/>
            <person name="Agostini E."/>
        </authorList>
    </citation>
    <scope>NUCLEOTIDE SEQUENCE</scope>
    <source>
        <strain evidence="7">SFC 500-1A</strain>
    </source>
</reference>
<dbReference type="Proteomes" id="UP000887320">
    <property type="component" value="Unassembled WGS sequence"/>
</dbReference>
<evidence type="ECO:0000313" key="7">
    <source>
        <dbReference type="EMBL" id="MCF0262997.1"/>
    </source>
</evidence>
<evidence type="ECO:0000256" key="3">
    <source>
        <dbReference type="ARBA" id="ARBA00022519"/>
    </source>
</evidence>
<keyword evidence="3" id="KW-0997">Cell inner membrane</keyword>
<dbReference type="GO" id="GO:0005886">
    <property type="term" value="C:plasma membrane"/>
    <property type="evidence" value="ECO:0007669"/>
    <property type="project" value="UniProtKB-SubCell"/>
</dbReference>
<keyword evidence="6 7" id="KW-0012">Acyltransferase</keyword>
<dbReference type="PANTHER" id="PTHR30606:SF10">
    <property type="entry name" value="PHOSPHATIDYLINOSITOL MANNOSIDE ACYLTRANSFERASE"/>
    <property type="match status" value="1"/>
</dbReference>
<dbReference type="CDD" id="cd07984">
    <property type="entry name" value="LPLAT_LABLAT-like"/>
    <property type="match status" value="1"/>
</dbReference>
<evidence type="ECO:0000256" key="2">
    <source>
        <dbReference type="ARBA" id="ARBA00022475"/>
    </source>
</evidence>
<protein>
    <submittedName>
        <fullName evidence="7">Lysophospholipid acyltransferase family protein</fullName>
    </submittedName>
</protein>
<dbReference type="InterPro" id="IPR004960">
    <property type="entry name" value="LipA_acyltrans"/>
</dbReference>
<evidence type="ECO:0000256" key="6">
    <source>
        <dbReference type="ARBA" id="ARBA00023315"/>
    </source>
</evidence>
<comment type="subcellular location">
    <subcellularLocation>
        <location evidence="1">Cell inner membrane</location>
    </subcellularLocation>
</comment>
<evidence type="ECO:0000256" key="4">
    <source>
        <dbReference type="ARBA" id="ARBA00022679"/>
    </source>
</evidence>
<dbReference type="GO" id="GO:0009247">
    <property type="term" value="P:glycolipid biosynthetic process"/>
    <property type="evidence" value="ECO:0007669"/>
    <property type="project" value="UniProtKB-ARBA"/>
</dbReference>
<keyword evidence="2" id="KW-1003">Cell membrane</keyword>
<dbReference type="RefSeq" id="WP_004723115.1">
    <property type="nucleotide sequence ID" value="NZ_BBRY01000001.1"/>
</dbReference>
<evidence type="ECO:0000256" key="5">
    <source>
        <dbReference type="ARBA" id="ARBA00023136"/>
    </source>
</evidence>
<dbReference type="PIRSF" id="PIRSF026649">
    <property type="entry name" value="MsbB"/>
    <property type="match status" value="1"/>
</dbReference>
<proteinExistence type="predicted"/>
<sequence length="288" mass="32648">MYKLLKTFSRLPLGMIQNIARGVGNLLFMSNSSAKRITELNLTAAYPELDEQRRNQLIKASLKSQCMTYAESIKIWGSSPEFALAQIKQVYNAEIFLNALKNPNGCIGVVPHFGAWELMNAWINQHTHPVIMYKPSRNKDLDQFMLESRQRLNATLVPTDDTGVRALFKHLKQGGFTAILPDHIPKESGGIYSEFYGQKAFSSTLLSKLAAKTQCSVVGLTCVRRPDFSGFDIHFTALSQDINSKDLQLSVDTLNKEMERMINIAPEQYLWGYKRFRKLEGGRNLYKS</sequence>
<dbReference type="Pfam" id="PF03279">
    <property type="entry name" value="Lip_A_acyltrans"/>
    <property type="match status" value="1"/>
</dbReference>
<dbReference type="AlphaFoldDB" id="A0A6A1RMW5"/>
<gene>
    <name evidence="7" type="ORF">KW868_00720</name>
</gene>
<accession>A0A6A1RMW5</accession>
<dbReference type="PANTHER" id="PTHR30606">
    <property type="entry name" value="LIPID A BIOSYNTHESIS LAUROYL ACYLTRANSFERASE"/>
    <property type="match status" value="1"/>
</dbReference>
<keyword evidence="4" id="KW-0808">Transferase</keyword>
<organism evidence="7 8">
    <name type="scientific">Acinetobacter guillouiae</name>
    <name type="common">Acinetobacter genomosp. 11</name>
    <dbReference type="NCBI Taxonomy" id="106649"/>
    <lineage>
        <taxon>Bacteria</taxon>
        <taxon>Pseudomonadati</taxon>
        <taxon>Pseudomonadota</taxon>
        <taxon>Gammaproteobacteria</taxon>
        <taxon>Moraxellales</taxon>
        <taxon>Moraxellaceae</taxon>
        <taxon>Acinetobacter</taxon>
    </lineage>
</organism>
<evidence type="ECO:0000256" key="1">
    <source>
        <dbReference type="ARBA" id="ARBA00004533"/>
    </source>
</evidence>
<dbReference type="EMBL" id="JAHWXT010000001">
    <property type="protein sequence ID" value="MCF0262997.1"/>
    <property type="molecule type" value="Genomic_DNA"/>
</dbReference>
<dbReference type="GO" id="GO:0016746">
    <property type="term" value="F:acyltransferase activity"/>
    <property type="evidence" value="ECO:0007669"/>
    <property type="project" value="UniProtKB-KW"/>
</dbReference>
<name>A0A6A1RMW5_ACIGI</name>
<evidence type="ECO:0000313" key="8">
    <source>
        <dbReference type="Proteomes" id="UP000887320"/>
    </source>
</evidence>